<keyword evidence="3" id="KW-1185">Reference proteome</keyword>
<sequence length="153" mass="17873">MSSSGERIRILLDTTYLLPIVGIDVEGVEEALRVLERLYRLGRAEIYYTPFNILEIVGKLSKTSYDRKRVRLGLASIRETFRVTHPTVTGYLRALELRRKGFKDLIDLLLYETSRTRRLGFLTRDLSLIRFLEEVGEDTANIIYEEDFIRKRG</sequence>
<proteinExistence type="predicted"/>
<dbReference type="Proteomes" id="UP000002593">
    <property type="component" value="Chromosome"/>
</dbReference>
<name>A2BMG1_HYPBU</name>
<dbReference type="AlphaFoldDB" id="A2BMG1"/>
<organism evidence="2 3">
    <name type="scientific">Hyperthermus butylicus (strain DSM 5456 / JCM 9403 / PLM1-5)</name>
    <dbReference type="NCBI Taxonomy" id="415426"/>
    <lineage>
        <taxon>Archaea</taxon>
        <taxon>Thermoproteota</taxon>
        <taxon>Thermoprotei</taxon>
        <taxon>Desulfurococcales</taxon>
        <taxon>Pyrodictiaceae</taxon>
        <taxon>Hyperthermus</taxon>
    </lineage>
</organism>
<dbReference type="EMBL" id="CP000493">
    <property type="protein sequence ID" value="ABM81172.1"/>
    <property type="molecule type" value="Genomic_DNA"/>
</dbReference>
<dbReference type="eggNOG" id="arCOG06028">
    <property type="taxonomic scope" value="Archaea"/>
</dbReference>
<dbReference type="InterPro" id="IPR002716">
    <property type="entry name" value="PIN_dom"/>
</dbReference>
<reference evidence="2 3" key="1">
    <citation type="journal article" date="2007" name="Archaea">
        <title>The genome of Hyperthermus butylicus: a sulfur-reducing, peptide fermenting, neutrophilic Crenarchaeote growing up to 108 degrees C.</title>
        <authorList>
            <person name="Brugger K."/>
            <person name="Chen L."/>
            <person name="Stark M."/>
            <person name="Zibat A."/>
            <person name="Redder P."/>
            <person name="Ruepp A."/>
            <person name="Awayez M."/>
            <person name="She Q."/>
            <person name="Garrett R.A."/>
            <person name="Klenk H.P."/>
        </authorList>
    </citation>
    <scope>NUCLEOTIDE SEQUENCE [LARGE SCALE GENOMIC DNA]</scope>
    <source>
        <strain evidence="3">DSM 5456 / JCM 9403 / PLM1-5</strain>
    </source>
</reference>
<dbReference type="KEGG" id="hbu:Hbut_1343"/>
<gene>
    <name evidence="2" type="ordered locus">Hbut_1343</name>
</gene>
<dbReference type="SUPFAM" id="SSF88723">
    <property type="entry name" value="PIN domain-like"/>
    <property type="match status" value="1"/>
</dbReference>
<protein>
    <recommendedName>
        <fullName evidence="1">PIN domain-containing protein</fullName>
    </recommendedName>
</protein>
<accession>A2BMG1</accession>
<dbReference type="HOGENOM" id="CLU_143936_0_0_2"/>
<dbReference type="InterPro" id="IPR029060">
    <property type="entry name" value="PIN-like_dom_sf"/>
</dbReference>
<feature type="domain" description="PIN" evidence="1">
    <location>
        <begin position="10"/>
        <end position="129"/>
    </location>
</feature>
<dbReference type="EnsemblBacteria" id="ABM81172">
    <property type="protein sequence ID" value="ABM81172"/>
    <property type="gene ID" value="Hbut_1343"/>
</dbReference>
<dbReference type="GeneID" id="4781751"/>
<evidence type="ECO:0000313" key="3">
    <source>
        <dbReference type="Proteomes" id="UP000002593"/>
    </source>
</evidence>
<evidence type="ECO:0000259" key="1">
    <source>
        <dbReference type="Pfam" id="PF01850"/>
    </source>
</evidence>
<dbReference type="Pfam" id="PF01850">
    <property type="entry name" value="PIN"/>
    <property type="match status" value="1"/>
</dbReference>
<evidence type="ECO:0000313" key="2">
    <source>
        <dbReference type="EMBL" id="ABM81172.1"/>
    </source>
</evidence>
<dbReference type="RefSeq" id="WP_011822490.1">
    <property type="nucleotide sequence ID" value="NC_008818.1"/>
</dbReference>